<dbReference type="PROSITE" id="PS51257">
    <property type="entry name" value="PROKAR_LIPOPROTEIN"/>
    <property type="match status" value="1"/>
</dbReference>
<feature type="signal peptide" evidence="2">
    <location>
        <begin position="1"/>
        <end position="21"/>
    </location>
</feature>
<reference evidence="3" key="1">
    <citation type="journal article" date="2019" name="Sci. Rep.">
        <title>Draft genome of Tanacetum cinerariifolium, the natural source of mosquito coil.</title>
        <authorList>
            <person name="Yamashiro T."/>
            <person name="Shiraishi A."/>
            <person name="Satake H."/>
            <person name="Nakayama K."/>
        </authorList>
    </citation>
    <scope>NUCLEOTIDE SEQUENCE</scope>
</reference>
<feature type="chain" id="PRO_5027035402" evidence="2">
    <location>
        <begin position="22"/>
        <end position="136"/>
    </location>
</feature>
<keyword evidence="2" id="KW-0732">Signal</keyword>
<proteinExistence type="predicted"/>
<feature type="compositionally biased region" description="Pro residues" evidence="1">
    <location>
        <begin position="69"/>
        <end position="81"/>
    </location>
</feature>
<comment type="caution">
    <text evidence="3">The sequence shown here is derived from an EMBL/GenBank/DDBJ whole genome shotgun (WGS) entry which is preliminary data.</text>
</comment>
<gene>
    <name evidence="3" type="ORF">Tci_019420</name>
</gene>
<sequence>MGFRASLTLLVLATSCLVINANILDHLTWTQAPHHAPSYPPTQAPAPHKGGHHKGGGHHHHKAPTVSPVHPPVKAPVHPPVKAPVKAPVHPPVKAPAPRAPVVRKQVAVRGMVYCKACKYRGIDTLTSATPLQGAV</sequence>
<evidence type="ECO:0000313" key="3">
    <source>
        <dbReference type="EMBL" id="GEU47442.1"/>
    </source>
</evidence>
<feature type="region of interest" description="Disordered" evidence="1">
    <location>
        <begin position="35"/>
        <end position="81"/>
    </location>
</feature>
<feature type="compositionally biased region" description="Basic residues" evidence="1">
    <location>
        <begin position="49"/>
        <end position="63"/>
    </location>
</feature>
<accession>A0A6L2KFI1</accession>
<organism evidence="3">
    <name type="scientific">Tanacetum cinerariifolium</name>
    <name type="common">Dalmatian daisy</name>
    <name type="synonym">Chrysanthemum cinerariifolium</name>
    <dbReference type="NCBI Taxonomy" id="118510"/>
    <lineage>
        <taxon>Eukaryota</taxon>
        <taxon>Viridiplantae</taxon>
        <taxon>Streptophyta</taxon>
        <taxon>Embryophyta</taxon>
        <taxon>Tracheophyta</taxon>
        <taxon>Spermatophyta</taxon>
        <taxon>Magnoliopsida</taxon>
        <taxon>eudicotyledons</taxon>
        <taxon>Gunneridae</taxon>
        <taxon>Pentapetalae</taxon>
        <taxon>asterids</taxon>
        <taxon>campanulids</taxon>
        <taxon>Asterales</taxon>
        <taxon>Asteraceae</taxon>
        <taxon>Asteroideae</taxon>
        <taxon>Anthemideae</taxon>
        <taxon>Anthemidinae</taxon>
        <taxon>Tanacetum</taxon>
    </lineage>
</organism>
<name>A0A6L2KFI1_TANCI</name>
<evidence type="ECO:0000256" key="1">
    <source>
        <dbReference type="SAM" id="MobiDB-lite"/>
    </source>
</evidence>
<dbReference type="AlphaFoldDB" id="A0A6L2KFI1"/>
<dbReference type="EMBL" id="BKCJ010002272">
    <property type="protein sequence ID" value="GEU47442.1"/>
    <property type="molecule type" value="Genomic_DNA"/>
</dbReference>
<feature type="non-terminal residue" evidence="3">
    <location>
        <position position="136"/>
    </location>
</feature>
<evidence type="ECO:0000256" key="2">
    <source>
        <dbReference type="SAM" id="SignalP"/>
    </source>
</evidence>
<protein>
    <submittedName>
        <fullName evidence="3">Uncharacterized protein</fullName>
    </submittedName>
</protein>